<dbReference type="AlphaFoldDB" id="A0A848G430"/>
<feature type="domain" description="Peptide methionine sulphoxide reductase MsrA" evidence="5">
    <location>
        <begin position="12"/>
        <end position="164"/>
    </location>
</feature>
<evidence type="ECO:0000256" key="4">
    <source>
        <dbReference type="HAMAP-Rule" id="MF_01401"/>
    </source>
</evidence>
<sequence length="185" mass="20534">MADDNTKKTEVAILAGGCFWCLEAVYLGAEGVLGVTSGYLGGHVDAPSYQRVCDGDTGHAEAVRIEFDPAVIGFEDLLDIFFAIHDPTTPNRQGNDVGTQYRSAIFFTTPEQEALAAEKIRRLAWEGAFDEPIVTEVEPAPHFWPAEPYHHDYFARNGHQPYCQYVVAPKVAKFRKVFAKRLRAG</sequence>
<dbReference type="NCBIfam" id="TIGR00401">
    <property type="entry name" value="msrA"/>
    <property type="match status" value="1"/>
</dbReference>
<evidence type="ECO:0000256" key="3">
    <source>
        <dbReference type="ARBA" id="ARBA00048782"/>
    </source>
</evidence>
<dbReference type="InterPro" id="IPR036509">
    <property type="entry name" value="Met_Sox_Rdtase_MsrA_sf"/>
</dbReference>
<dbReference type="PANTHER" id="PTHR43774:SF1">
    <property type="entry name" value="PEPTIDE METHIONINE SULFOXIDE REDUCTASE MSRA 2"/>
    <property type="match status" value="1"/>
</dbReference>
<accession>A0A848G430</accession>
<dbReference type="PANTHER" id="PTHR43774">
    <property type="entry name" value="PEPTIDE METHIONINE SULFOXIDE REDUCTASE"/>
    <property type="match status" value="1"/>
</dbReference>
<comment type="similarity">
    <text evidence="4">Belongs to the MsrA Met sulfoxide reductase family.</text>
</comment>
<evidence type="ECO:0000256" key="2">
    <source>
        <dbReference type="ARBA" id="ARBA00047806"/>
    </source>
</evidence>
<gene>
    <name evidence="4 6" type="primary">msrA</name>
    <name evidence="6" type="ORF">HHL15_14630</name>
</gene>
<feature type="active site" evidence="4">
    <location>
        <position position="18"/>
    </location>
</feature>
<dbReference type="EMBL" id="JABBGA010000011">
    <property type="protein sequence ID" value="NML26987.1"/>
    <property type="molecule type" value="Genomic_DNA"/>
</dbReference>
<dbReference type="Proteomes" id="UP000580043">
    <property type="component" value="Unassembled WGS sequence"/>
</dbReference>
<dbReference type="RefSeq" id="WP_169146523.1">
    <property type="nucleotide sequence ID" value="NZ_JABBGA010000011.1"/>
</dbReference>
<reference evidence="6 7" key="1">
    <citation type="submission" date="2020-04" db="EMBL/GenBank/DDBJ databases">
        <title>Zoogloea sp. G-4-1-14 isolated from soil.</title>
        <authorList>
            <person name="Dahal R.H."/>
        </authorList>
    </citation>
    <scope>NUCLEOTIDE SEQUENCE [LARGE SCALE GENOMIC DNA]</scope>
    <source>
        <strain evidence="6 7">G-4-1-14</strain>
    </source>
</reference>
<evidence type="ECO:0000313" key="6">
    <source>
        <dbReference type="EMBL" id="NML26987.1"/>
    </source>
</evidence>
<evidence type="ECO:0000313" key="7">
    <source>
        <dbReference type="Proteomes" id="UP000580043"/>
    </source>
</evidence>
<dbReference type="Pfam" id="PF01625">
    <property type="entry name" value="PMSR"/>
    <property type="match status" value="1"/>
</dbReference>
<protein>
    <recommendedName>
        <fullName evidence="4">Peptide methionine sulfoxide reductase MsrA</fullName>
        <shortName evidence="4">Protein-methionine-S-oxide reductase</shortName>
        <ecNumber evidence="4">1.8.4.11</ecNumber>
    </recommendedName>
    <alternativeName>
        <fullName evidence="4">Peptide-methionine (S)-S-oxide reductase</fullName>
        <shortName evidence="4">Peptide Met(O) reductase</shortName>
    </alternativeName>
</protein>
<dbReference type="HAMAP" id="MF_01401">
    <property type="entry name" value="MsrA"/>
    <property type="match status" value="1"/>
</dbReference>
<dbReference type="Gene3D" id="3.30.1060.10">
    <property type="entry name" value="Peptide methionine sulphoxide reductase MsrA"/>
    <property type="match status" value="1"/>
</dbReference>
<comment type="catalytic activity">
    <reaction evidence="3 4">
        <text>[thioredoxin]-disulfide + L-methionine + H2O = L-methionine (S)-S-oxide + [thioredoxin]-dithiol</text>
        <dbReference type="Rhea" id="RHEA:19993"/>
        <dbReference type="Rhea" id="RHEA-COMP:10698"/>
        <dbReference type="Rhea" id="RHEA-COMP:10700"/>
        <dbReference type="ChEBI" id="CHEBI:15377"/>
        <dbReference type="ChEBI" id="CHEBI:29950"/>
        <dbReference type="ChEBI" id="CHEBI:50058"/>
        <dbReference type="ChEBI" id="CHEBI:57844"/>
        <dbReference type="ChEBI" id="CHEBI:58772"/>
        <dbReference type="EC" id="1.8.4.11"/>
    </reaction>
</comment>
<proteinExistence type="inferred from homology"/>
<keyword evidence="1 4" id="KW-0560">Oxidoreductase</keyword>
<dbReference type="SUPFAM" id="SSF55068">
    <property type="entry name" value="Peptide methionine sulfoxide reductase"/>
    <property type="match status" value="1"/>
</dbReference>
<comment type="catalytic activity">
    <reaction evidence="2 4">
        <text>L-methionyl-[protein] + [thioredoxin]-disulfide + H2O = L-methionyl-(S)-S-oxide-[protein] + [thioredoxin]-dithiol</text>
        <dbReference type="Rhea" id="RHEA:14217"/>
        <dbReference type="Rhea" id="RHEA-COMP:10698"/>
        <dbReference type="Rhea" id="RHEA-COMP:10700"/>
        <dbReference type="Rhea" id="RHEA-COMP:12313"/>
        <dbReference type="Rhea" id="RHEA-COMP:12315"/>
        <dbReference type="ChEBI" id="CHEBI:15377"/>
        <dbReference type="ChEBI" id="CHEBI:16044"/>
        <dbReference type="ChEBI" id="CHEBI:29950"/>
        <dbReference type="ChEBI" id="CHEBI:44120"/>
        <dbReference type="ChEBI" id="CHEBI:50058"/>
        <dbReference type="EC" id="1.8.4.11"/>
    </reaction>
</comment>
<keyword evidence="7" id="KW-1185">Reference proteome</keyword>
<dbReference type="GO" id="GO:0008113">
    <property type="term" value="F:peptide-methionine (S)-S-oxide reductase activity"/>
    <property type="evidence" value="ECO:0007669"/>
    <property type="project" value="UniProtKB-UniRule"/>
</dbReference>
<name>A0A848G430_9RHOO</name>
<dbReference type="EC" id="1.8.4.11" evidence="4"/>
<evidence type="ECO:0000256" key="1">
    <source>
        <dbReference type="ARBA" id="ARBA00023002"/>
    </source>
</evidence>
<evidence type="ECO:0000259" key="5">
    <source>
        <dbReference type="Pfam" id="PF01625"/>
    </source>
</evidence>
<organism evidence="6 7">
    <name type="scientific">Zoogloea dura</name>
    <dbReference type="NCBI Taxonomy" id="2728840"/>
    <lineage>
        <taxon>Bacteria</taxon>
        <taxon>Pseudomonadati</taxon>
        <taxon>Pseudomonadota</taxon>
        <taxon>Betaproteobacteria</taxon>
        <taxon>Rhodocyclales</taxon>
        <taxon>Zoogloeaceae</taxon>
        <taxon>Zoogloea</taxon>
    </lineage>
</organism>
<dbReference type="InterPro" id="IPR002569">
    <property type="entry name" value="Met_Sox_Rdtase_MsrA_dom"/>
</dbReference>
<comment type="caution">
    <text evidence="6">The sequence shown here is derived from an EMBL/GenBank/DDBJ whole genome shotgun (WGS) entry which is preliminary data.</text>
</comment>
<comment type="function">
    <text evidence="4">Has an important function as a repair enzyme for proteins that have been inactivated by oxidation. Catalyzes the reversible oxidation-reduction of methionine sulfoxide in proteins to methionine.</text>
</comment>